<dbReference type="Proteomes" id="UP001295794">
    <property type="component" value="Unassembled WGS sequence"/>
</dbReference>
<feature type="region of interest" description="Disordered" evidence="1">
    <location>
        <begin position="310"/>
        <end position="332"/>
    </location>
</feature>
<feature type="compositionally biased region" description="Acidic residues" evidence="1">
    <location>
        <begin position="321"/>
        <end position="332"/>
    </location>
</feature>
<evidence type="ECO:0000256" key="1">
    <source>
        <dbReference type="SAM" id="MobiDB-lite"/>
    </source>
</evidence>
<keyword evidence="3" id="KW-1185">Reference proteome</keyword>
<feature type="region of interest" description="Disordered" evidence="1">
    <location>
        <begin position="344"/>
        <end position="496"/>
    </location>
</feature>
<feature type="compositionally biased region" description="Basic and acidic residues" evidence="1">
    <location>
        <begin position="362"/>
        <end position="378"/>
    </location>
</feature>
<sequence length="852" mass="92978">MMSCLHTVIVANTNKLQQRTPDHVEPEEIRDYDPKAPLVQETLTEEEEQEKRARIQAHNGRITRWYAYRIRRALKRQRECGLDPRKDPFAVLMGKLSGITRPPKARQGWQQYMREAKAVVDPIIQQKLEALPEGASKRGDFRAGVVRKLFRELEQEEQKAVQQRAAAEGDVKKAEYAASLAAEPPRDPLSRHCAIKALDSFMRPIIKGVHERTGLHVTMLVGGPMPEFGGELGTHLISCGENRAADAVHWGQWDAKRFKRHVTDFFLEYLETAFTKADCEASALAADGLNDGLLVDSTMLATAKYKIASKDDDSSSSCSDNSDDEDLASSDSEIDMEREQLAAAVEGRQGGSLKGRGKRKERTKDKGKEKEGTKDKVAKPRAKRKAKASENAGASTTVPSTTSASPSVPATTLPSTTSASTTVPSTTSASTSSVGVTNGSGVSSRTSSPAPLASSRESSPVAETTAALTSEDRGDDEEDVEAKEANMTPEELKRHRLPEPCKTLVTFLTKHGTATYEDWYADVPDSDLPFMIMRRRNIAKNQAMLRALNLEGAVDGLSRSEGKEAAPAVKKKRRASRSSASAGGPEKRRRSSRLAVTSPNEGSSNAGAGEEDEEMEGSPVPGSAKDGADGSQPDSGASSAKNGTDGSQPPPGASSGKDGMGGLQGSSSVIEQRMRPICPIKADVWFKTAHQNMVQFDLGPHFDAVVEAWTRTEAASRYEVADTKLPSENRPAEVSTWIKGQRRKVPEIRDVNRFGMQFMAWWGGMQPDWRKQDSSNGGWTRGSYGEEWGELFQWGPNGVLSLVAGLCFWGNALTAETSAVDQEKWLEAVIDVGWMLEGLATHYGRWKGRGRW</sequence>
<feature type="compositionally biased region" description="Low complexity" evidence="1">
    <location>
        <begin position="392"/>
        <end position="451"/>
    </location>
</feature>
<organism evidence="2 3">
    <name type="scientific">Mycena citricolor</name>
    <dbReference type="NCBI Taxonomy" id="2018698"/>
    <lineage>
        <taxon>Eukaryota</taxon>
        <taxon>Fungi</taxon>
        <taxon>Dikarya</taxon>
        <taxon>Basidiomycota</taxon>
        <taxon>Agaricomycotina</taxon>
        <taxon>Agaricomycetes</taxon>
        <taxon>Agaricomycetidae</taxon>
        <taxon>Agaricales</taxon>
        <taxon>Marasmiineae</taxon>
        <taxon>Mycenaceae</taxon>
        <taxon>Mycena</taxon>
    </lineage>
</organism>
<evidence type="ECO:0000313" key="2">
    <source>
        <dbReference type="EMBL" id="CAK5265171.1"/>
    </source>
</evidence>
<dbReference type="AlphaFoldDB" id="A0AAD2GWZ3"/>
<feature type="compositionally biased region" description="Polar residues" evidence="1">
    <location>
        <begin position="632"/>
        <end position="647"/>
    </location>
</feature>
<reference evidence="2" key="1">
    <citation type="submission" date="2023-11" db="EMBL/GenBank/DDBJ databases">
        <authorList>
            <person name="De Vega J J."/>
            <person name="De Vega J J."/>
        </authorList>
    </citation>
    <scope>NUCLEOTIDE SEQUENCE</scope>
</reference>
<proteinExistence type="predicted"/>
<feature type="compositionally biased region" description="Polar residues" evidence="1">
    <location>
        <begin position="594"/>
        <end position="605"/>
    </location>
</feature>
<name>A0AAD2GWZ3_9AGAR</name>
<feature type="compositionally biased region" description="Polar residues" evidence="1">
    <location>
        <begin position="455"/>
        <end position="468"/>
    </location>
</feature>
<comment type="caution">
    <text evidence="2">The sequence shown here is derived from an EMBL/GenBank/DDBJ whole genome shotgun (WGS) entry which is preliminary data.</text>
</comment>
<gene>
    <name evidence="2" type="ORF">MYCIT1_LOCUS5943</name>
</gene>
<protein>
    <submittedName>
        <fullName evidence="2">Uncharacterized protein</fullName>
    </submittedName>
</protein>
<accession>A0AAD2GWZ3</accession>
<dbReference type="EMBL" id="CAVNYO010000082">
    <property type="protein sequence ID" value="CAK5265171.1"/>
    <property type="molecule type" value="Genomic_DNA"/>
</dbReference>
<feature type="region of interest" description="Disordered" evidence="1">
    <location>
        <begin position="556"/>
        <end position="667"/>
    </location>
</feature>
<evidence type="ECO:0000313" key="3">
    <source>
        <dbReference type="Proteomes" id="UP001295794"/>
    </source>
</evidence>